<dbReference type="AlphaFoldDB" id="L8E9M9"/>
<feature type="transmembrane region" description="Helical" evidence="1">
    <location>
        <begin position="31"/>
        <end position="49"/>
    </location>
</feature>
<keyword evidence="1" id="KW-0812">Transmembrane</keyword>
<organism evidence="2">
    <name type="scientific">Homo sapiens</name>
    <name type="common">Human</name>
    <dbReference type="NCBI Taxonomy" id="9606"/>
    <lineage>
        <taxon>Eukaryota</taxon>
        <taxon>Metazoa</taxon>
        <taxon>Chordata</taxon>
        <taxon>Craniata</taxon>
        <taxon>Vertebrata</taxon>
        <taxon>Euteleostomi</taxon>
        <taxon>Mammalia</taxon>
        <taxon>Eutheria</taxon>
        <taxon>Euarchontoglires</taxon>
        <taxon>Primates</taxon>
        <taxon>Haplorrhini</taxon>
        <taxon>Catarrhini</taxon>
        <taxon>Hominidae</taxon>
        <taxon>Homo</taxon>
    </lineage>
</organism>
<dbReference type="OrthoDB" id="377733at2759"/>
<evidence type="ECO:0000313" key="2">
    <source>
        <dbReference type="EMBL" id="CCQ43446.1"/>
    </source>
</evidence>
<proteinExistence type="predicted"/>
<reference evidence="2" key="1">
    <citation type="journal article" date="2013" name="PLoS ONE">
        <title>Direct detection of alternative open reading frames translation products in human significantly expands the proteome.</title>
        <authorList>
            <person name="Vanderperre B."/>
            <person name="Lucier J.-F."/>
            <person name="Motard J."/>
            <person name="Tremblay G."/>
            <person name="Vanderperre S."/>
            <person name="Wisztorski M."/>
            <person name="Salzet M."/>
            <person name="Boisvert F.-M."/>
            <person name="Roucou X."/>
        </authorList>
    </citation>
    <scope>NUCLEOTIDE SEQUENCE</scope>
</reference>
<keyword evidence="1" id="KW-0472">Membrane</keyword>
<protein>
    <submittedName>
        <fullName evidence="2">Alternative protein ATP11B</fullName>
    </submittedName>
</protein>
<sequence length="58" mass="6415">MANKQKALVQAPPNTLNLNLNMLKFENKETFFISLSGLSLVLMGLLMAFQSVAEAIIF</sequence>
<dbReference type="EMBL" id="HF583949">
    <property type="protein sequence ID" value="CCQ43446.1"/>
    <property type="molecule type" value="Genomic_DNA"/>
</dbReference>
<name>L8E9M9_HUMAN</name>
<gene>
    <name evidence="2" type="primary">ATP11B</name>
</gene>
<evidence type="ECO:0000256" key="1">
    <source>
        <dbReference type="SAM" id="Phobius"/>
    </source>
</evidence>
<dbReference type="ChiTaRS" id="ATP11B">
    <property type="organism name" value="human"/>
</dbReference>
<accession>L8E9M9</accession>
<keyword evidence="1" id="KW-1133">Transmembrane helix</keyword>